<organism evidence="1 2">
    <name type="scientific">Marivirga lumbricoides</name>
    <dbReference type="NCBI Taxonomy" id="1046115"/>
    <lineage>
        <taxon>Bacteria</taxon>
        <taxon>Pseudomonadati</taxon>
        <taxon>Bacteroidota</taxon>
        <taxon>Cytophagia</taxon>
        <taxon>Cytophagales</taxon>
        <taxon>Marivirgaceae</taxon>
        <taxon>Marivirga</taxon>
    </lineage>
</organism>
<dbReference type="Proteomes" id="UP000636010">
    <property type="component" value="Unassembled WGS sequence"/>
</dbReference>
<comment type="caution">
    <text evidence="1">The sequence shown here is derived from an EMBL/GenBank/DDBJ whole genome shotgun (WGS) entry which is preliminary data.</text>
</comment>
<proteinExistence type="predicted"/>
<sequence>MKFFEKFRNKKKVMDESSELKRGEFKKIILPLMEKHFPDFQFTSYKNQYYSFLRTRQIGPLKIFESFDIAFALKDKICACSVASRLNPFFVGRSGYNTGWINPHCDLISQKRGIGITPLEDAYYYHNGRIETTTRVIHEIISDLENYGLVFLDNQINNLSANPLIIVGLRLINSIEYDITKLKAEIEAEQNNKGHVITRLKHPIYVELKESLQKMEGISRENRQEIPKLAYELIEMIMLNE</sequence>
<dbReference type="EMBL" id="BMEC01000001">
    <property type="protein sequence ID" value="GGC20590.1"/>
    <property type="molecule type" value="Genomic_DNA"/>
</dbReference>
<name>A0ABQ1L7G2_9BACT</name>
<evidence type="ECO:0000313" key="2">
    <source>
        <dbReference type="Proteomes" id="UP000636010"/>
    </source>
</evidence>
<dbReference type="RefSeq" id="WP_188459955.1">
    <property type="nucleotide sequence ID" value="NZ_BAABHU010000001.1"/>
</dbReference>
<accession>A0ABQ1L7G2</accession>
<gene>
    <name evidence="1" type="ORF">GCM10011506_02150</name>
</gene>
<evidence type="ECO:0000313" key="1">
    <source>
        <dbReference type="EMBL" id="GGC20590.1"/>
    </source>
</evidence>
<keyword evidence="2" id="KW-1185">Reference proteome</keyword>
<protein>
    <submittedName>
        <fullName evidence="1">Uncharacterized protein</fullName>
    </submittedName>
</protein>
<reference evidence="2" key="1">
    <citation type="journal article" date="2019" name="Int. J. Syst. Evol. Microbiol.">
        <title>The Global Catalogue of Microorganisms (GCM) 10K type strain sequencing project: providing services to taxonomists for standard genome sequencing and annotation.</title>
        <authorList>
            <consortium name="The Broad Institute Genomics Platform"/>
            <consortium name="The Broad Institute Genome Sequencing Center for Infectious Disease"/>
            <person name="Wu L."/>
            <person name="Ma J."/>
        </authorList>
    </citation>
    <scope>NUCLEOTIDE SEQUENCE [LARGE SCALE GENOMIC DNA]</scope>
    <source>
        <strain evidence="2">CGMCC 1.10832</strain>
    </source>
</reference>